<proteinExistence type="inferred from homology"/>
<evidence type="ECO:0000256" key="2">
    <source>
        <dbReference type="ARBA" id="ARBA00009347"/>
    </source>
</evidence>
<keyword evidence="3" id="KW-0285">Flavoprotein</keyword>
<dbReference type="InterPro" id="IPR046373">
    <property type="entry name" value="Acyl-CoA_Oxase/DH_mid-dom_sf"/>
</dbReference>
<comment type="cofactor">
    <cofactor evidence="1">
        <name>FAD</name>
        <dbReference type="ChEBI" id="CHEBI:57692"/>
    </cofactor>
</comment>
<accession>A0A103E5N9</accession>
<dbReference type="InterPro" id="IPR013786">
    <property type="entry name" value="AcylCoA_DH/ox_N"/>
</dbReference>
<dbReference type="SUPFAM" id="SSF47203">
    <property type="entry name" value="Acyl-CoA dehydrogenase C-terminal domain-like"/>
    <property type="match status" value="1"/>
</dbReference>
<gene>
    <name evidence="8" type="ORF">WS67_09010</name>
</gene>
<evidence type="ECO:0000256" key="4">
    <source>
        <dbReference type="ARBA" id="ARBA00022827"/>
    </source>
</evidence>
<dbReference type="AlphaFoldDB" id="A0A103E5N9"/>
<keyword evidence="9" id="KW-1185">Reference proteome</keyword>
<organism evidence="8 9">
    <name type="scientific">Burkholderia singularis</name>
    <dbReference type="NCBI Taxonomy" id="1503053"/>
    <lineage>
        <taxon>Bacteria</taxon>
        <taxon>Pseudomonadati</taxon>
        <taxon>Pseudomonadota</taxon>
        <taxon>Betaproteobacteria</taxon>
        <taxon>Burkholderiales</taxon>
        <taxon>Burkholderiaceae</taxon>
        <taxon>Burkholderia</taxon>
        <taxon>pseudomallei group</taxon>
    </lineage>
</organism>
<evidence type="ECO:0000259" key="5">
    <source>
        <dbReference type="Pfam" id="PF00441"/>
    </source>
</evidence>
<dbReference type="InterPro" id="IPR037069">
    <property type="entry name" value="AcylCoA_DH/ox_N_sf"/>
</dbReference>
<dbReference type="InterPro" id="IPR009100">
    <property type="entry name" value="AcylCoA_DH/oxidase_NM_dom_sf"/>
</dbReference>
<evidence type="ECO:0000313" key="9">
    <source>
        <dbReference type="Proteomes" id="UP000062788"/>
    </source>
</evidence>
<dbReference type="Gene3D" id="1.10.540.10">
    <property type="entry name" value="Acyl-CoA dehydrogenase/oxidase, N-terminal domain"/>
    <property type="match status" value="1"/>
</dbReference>
<dbReference type="RefSeq" id="WP_059515285.1">
    <property type="nucleotide sequence ID" value="NZ_LOWA01000018.1"/>
</dbReference>
<dbReference type="InterPro" id="IPR036250">
    <property type="entry name" value="AcylCo_DH-like_C"/>
</dbReference>
<reference evidence="8 9" key="1">
    <citation type="submission" date="2015-11" db="EMBL/GenBank/DDBJ databases">
        <title>Expanding the genomic diversity of Burkholderia species for the development of highly accurate diagnostics.</title>
        <authorList>
            <person name="Sahl J."/>
            <person name="Keim P."/>
            <person name="Wagner D."/>
        </authorList>
    </citation>
    <scope>NUCLEOTIDE SEQUENCE [LARGE SCALE GENOMIC DNA]</scope>
    <source>
        <strain evidence="8 9">TSV85</strain>
    </source>
</reference>
<dbReference type="GO" id="GO:0050660">
    <property type="term" value="F:flavin adenine dinucleotide binding"/>
    <property type="evidence" value="ECO:0007669"/>
    <property type="project" value="InterPro"/>
</dbReference>
<dbReference type="PANTHER" id="PTHR43884">
    <property type="entry name" value="ACYL-COA DEHYDROGENASE"/>
    <property type="match status" value="1"/>
</dbReference>
<sequence>MHFNWTAEQLAIRHQYAAIGGEIARAAAERAEGFDYDGWNRLRDEGLWRLIVPADCPASNENWWNFTAALEGLSSAIVTPELLLSVIAQAGMVRALARHGTPDQQSRYLDAILRGEVSATGIAELTTGTDVRSINTSLTEVGGEYRLNGNKFNIAHAPIMDFALIVCRAGNADTNNITLVLLDKGAPGFTPGRIDDKLGNRNLPTGALHFEDVPVRKSQVLGIPGRGLGTLIDIISLGRLYYGLVAAHLAEPALRDAQQYAAHRDSFKSTIDQHQYVQKRIVDIRIGMERSRWLAYGALSQLLDGHREALLSCSIAKLVGAEDLINAATSLVKLYGSLGYHNGKVTELMRNALGFASVGGTEEMHRKNIFNQMQRLAA</sequence>
<dbReference type="PANTHER" id="PTHR43884:SF12">
    <property type="entry name" value="ISOVALERYL-COA DEHYDROGENASE, MITOCHONDRIAL-RELATED"/>
    <property type="match status" value="1"/>
</dbReference>
<dbReference type="InterPro" id="IPR009075">
    <property type="entry name" value="AcylCo_DH/oxidase_C"/>
</dbReference>
<evidence type="ECO:0000256" key="3">
    <source>
        <dbReference type="ARBA" id="ARBA00022630"/>
    </source>
</evidence>
<dbReference type="SUPFAM" id="SSF56645">
    <property type="entry name" value="Acyl-CoA dehydrogenase NM domain-like"/>
    <property type="match status" value="1"/>
</dbReference>
<feature type="domain" description="Acyl-CoA oxidase/dehydrogenase middle" evidence="6">
    <location>
        <begin position="119"/>
        <end position="213"/>
    </location>
</feature>
<dbReference type="EMBL" id="LOWA01000018">
    <property type="protein sequence ID" value="KVE28828.1"/>
    <property type="molecule type" value="Genomic_DNA"/>
</dbReference>
<comment type="caution">
    <text evidence="8">The sequence shown here is derived from an EMBL/GenBank/DDBJ whole genome shotgun (WGS) entry which is preliminary data.</text>
</comment>
<evidence type="ECO:0000313" key="8">
    <source>
        <dbReference type="EMBL" id="KVE28828.1"/>
    </source>
</evidence>
<feature type="domain" description="Acyl-CoA dehydrogenase/oxidase C-terminal" evidence="5">
    <location>
        <begin position="225"/>
        <end position="372"/>
    </location>
</feature>
<dbReference type="Gene3D" id="2.40.110.10">
    <property type="entry name" value="Butyryl-CoA Dehydrogenase, subunit A, domain 2"/>
    <property type="match status" value="1"/>
</dbReference>
<protein>
    <submittedName>
        <fullName evidence="8">Acyl-CoA dehydrogenase</fullName>
    </submittedName>
</protein>
<keyword evidence="4" id="KW-0274">FAD</keyword>
<dbReference type="Pfam" id="PF00441">
    <property type="entry name" value="Acyl-CoA_dh_1"/>
    <property type="match status" value="1"/>
</dbReference>
<evidence type="ECO:0000256" key="1">
    <source>
        <dbReference type="ARBA" id="ARBA00001974"/>
    </source>
</evidence>
<dbReference type="OrthoDB" id="3398889at2"/>
<feature type="domain" description="Acyl-CoA dehydrogenase/oxidase N-terminal" evidence="7">
    <location>
        <begin position="7"/>
        <end position="116"/>
    </location>
</feature>
<dbReference type="GO" id="GO:0003995">
    <property type="term" value="F:acyl-CoA dehydrogenase activity"/>
    <property type="evidence" value="ECO:0007669"/>
    <property type="project" value="TreeGrafter"/>
</dbReference>
<evidence type="ECO:0000259" key="6">
    <source>
        <dbReference type="Pfam" id="PF02770"/>
    </source>
</evidence>
<comment type="similarity">
    <text evidence="2">Belongs to the acyl-CoA dehydrogenase family.</text>
</comment>
<dbReference type="Gene3D" id="1.20.140.10">
    <property type="entry name" value="Butyryl-CoA Dehydrogenase, subunit A, domain 3"/>
    <property type="match status" value="1"/>
</dbReference>
<dbReference type="CDD" id="cd00567">
    <property type="entry name" value="ACAD"/>
    <property type="match status" value="1"/>
</dbReference>
<dbReference type="Pfam" id="PF02771">
    <property type="entry name" value="Acyl-CoA_dh_N"/>
    <property type="match status" value="1"/>
</dbReference>
<dbReference type="InterPro" id="IPR006091">
    <property type="entry name" value="Acyl-CoA_Oxase/DH_mid-dom"/>
</dbReference>
<dbReference type="Pfam" id="PF02770">
    <property type="entry name" value="Acyl-CoA_dh_M"/>
    <property type="match status" value="1"/>
</dbReference>
<evidence type="ECO:0000259" key="7">
    <source>
        <dbReference type="Pfam" id="PF02771"/>
    </source>
</evidence>
<dbReference type="Proteomes" id="UP000062788">
    <property type="component" value="Unassembled WGS sequence"/>
</dbReference>
<name>A0A103E5N9_9BURK</name>